<keyword evidence="2" id="KW-0736">Signalosome</keyword>
<reference evidence="5 6" key="1">
    <citation type="submission" date="2024-06" db="EMBL/GenBank/DDBJ databases">
        <title>Complete genome of Phlyctema vagabunda strain 19-DSS-EL-015.</title>
        <authorList>
            <person name="Fiorenzani C."/>
        </authorList>
    </citation>
    <scope>NUCLEOTIDE SEQUENCE [LARGE SCALE GENOMIC DNA]</scope>
    <source>
        <strain evidence="5 6">19-DSS-EL-015</strain>
    </source>
</reference>
<evidence type="ECO:0000313" key="5">
    <source>
        <dbReference type="EMBL" id="KAL3423493.1"/>
    </source>
</evidence>
<comment type="caution">
    <text evidence="5">The sequence shown here is derived from an EMBL/GenBank/DDBJ whole genome shotgun (WGS) entry which is preliminary data.</text>
</comment>
<proteinExistence type="inferred from homology"/>
<dbReference type="SMART" id="SM00088">
    <property type="entry name" value="PINT"/>
    <property type="match status" value="1"/>
</dbReference>
<keyword evidence="6" id="KW-1185">Reference proteome</keyword>
<evidence type="ECO:0000256" key="1">
    <source>
        <dbReference type="ARBA" id="ARBA00008482"/>
    </source>
</evidence>
<feature type="region of interest" description="Disordered" evidence="3">
    <location>
        <begin position="229"/>
        <end position="303"/>
    </location>
</feature>
<dbReference type="InterPro" id="IPR045237">
    <property type="entry name" value="COPS7/eIF3m"/>
</dbReference>
<comment type="similarity">
    <text evidence="1">Belongs to the CSN7/EIF3M family. CSN7 subfamily.</text>
</comment>
<dbReference type="PANTHER" id="PTHR15350">
    <property type="entry name" value="COP9 SIGNALOSOME COMPLEX SUBUNIT 7/DENDRITIC CELL PROTEIN GA17"/>
    <property type="match status" value="1"/>
</dbReference>
<dbReference type="InterPro" id="IPR000717">
    <property type="entry name" value="PCI_dom"/>
</dbReference>
<dbReference type="EMBL" id="JBFCZG010000004">
    <property type="protein sequence ID" value="KAL3423493.1"/>
    <property type="molecule type" value="Genomic_DNA"/>
</dbReference>
<organism evidence="5 6">
    <name type="scientific">Phlyctema vagabunda</name>
    <dbReference type="NCBI Taxonomy" id="108571"/>
    <lineage>
        <taxon>Eukaryota</taxon>
        <taxon>Fungi</taxon>
        <taxon>Dikarya</taxon>
        <taxon>Ascomycota</taxon>
        <taxon>Pezizomycotina</taxon>
        <taxon>Leotiomycetes</taxon>
        <taxon>Helotiales</taxon>
        <taxon>Dermateaceae</taxon>
        <taxon>Phlyctema</taxon>
    </lineage>
</organism>
<evidence type="ECO:0000313" key="6">
    <source>
        <dbReference type="Proteomes" id="UP001629113"/>
    </source>
</evidence>
<evidence type="ECO:0000259" key="4">
    <source>
        <dbReference type="PROSITE" id="PS50250"/>
    </source>
</evidence>
<dbReference type="Pfam" id="PF01399">
    <property type="entry name" value="PCI"/>
    <property type="match status" value="1"/>
</dbReference>
<feature type="compositionally biased region" description="Acidic residues" evidence="3">
    <location>
        <begin position="270"/>
        <end position="284"/>
    </location>
</feature>
<dbReference type="PANTHER" id="PTHR15350:SF5">
    <property type="entry name" value="COP9 SIGNALOSOME COMPLEX SUBUNIT 7"/>
    <property type="match status" value="1"/>
</dbReference>
<accession>A0ABR4PJJ2</accession>
<feature type="domain" description="PCI" evidence="4">
    <location>
        <begin position="2"/>
        <end position="166"/>
    </location>
</feature>
<sequence length="303" mass="32766">MEQQKALNALEPFLALTKSASSPRAAADLISRATSHPNTFIFSELLHAPQIQALAGNDEYGAHLTLLQIFSYGTYEDYTRQATQKQQSQQQLPTLNEAQALKLRQLSFLTLARRPADLSYARVLAALALETTRELEDLVISAIYAGLMAGTLDPYHQLVSVSSVAPLRDLQPDSIPSMLATLSAWSSRCVSTLHDLEAQIARIKADALQRHKEEAEWNAHMDALVNQETKSSDKVGRDSAGNSGLRGGAGGGIRLGHGAALKRGNGAFDAEGDYDMDDADEDDDDRKGSNKKTKGFAKIGSGK</sequence>
<evidence type="ECO:0000256" key="2">
    <source>
        <dbReference type="ARBA" id="ARBA00022790"/>
    </source>
</evidence>
<name>A0ABR4PJJ2_9HELO</name>
<protein>
    <submittedName>
        <fullName evidence="5">PCI domain-containing protein</fullName>
    </submittedName>
</protein>
<feature type="compositionally biased region" description="Gly residues" evidence="3">
    <location>
        <begin position="244"/>
        <end position="255"/>
    </location>
</feature>
<dbReference type="PROSITE" id="PS50250">
    <property type="entry name" value="PCI"/>
    <property type="match status" value="1"/>
</dbReference>
<dbReference type="Proteomes" id="UP001629113">
    <property type="component" value="Unassembled WGS sequence"/>
</dbReference>
<dbReference type="Pfam" id="PF22061">
    <property type="entry name" value="CSN7_HB_subdom"/>
    <property type="match status" value="1"/>
</dbReference>
<gene>
    <name evidence="5" type="ORF">PVAG01_05240</name>
</gene>
<evidence type="ECO:0000256" key="3">
    <source>
        <dbReference type="SAM" id="MobiDB-lite"/>
    </source>
</evidence>